<organism evidence="1 2">
    <name type="scientific">Emiliania huxleyi (strain CCMP1516)</name>
    <dbReference type="NCBI Taxonomy" id="280463"/>
    <lineage>
        <taxon>Eukaryota</taxon>
        <taxon>Haptista</taxon>
        <taxon>Haptophyta</taxon>
        <taxon>Prymnesiophyceae</taxon>
        <taxon>Isochrysidales</taxon>
        <taxon>Noelaerhabdaceae</taxon>
        <taxon>Emiliania</taxon>
    </lineage>
</organism>
<dbReference type="EnsemblProtists" id="EOD14808">
    <property type="protein sequence ID" value="EOD14808"/>
    <property type="gene ID" value="EMIHUDRAFT_197382"/>
</dbReference>
<proteinExistence type="predicted"/>
<name>A0A0D3IU73_EMIH1</name>
<sequence length="488" mass="53201">MPEHHIARLPSLPRCYIRILGPCHKFPSMAYSDWFDDLGNGGPNCSAKGPQKAALCCKQRAASWRLDCTTTPPAPERTGSADYSCWWLRHAGSGPLIEHCDSGRRHHPARTRMTLPRSGHRVCACVHLFNTRPEVRAETLGVIQRIGEPVRAYVHLDRLSTSFADELVEAKRLGMRVVVSDENRGADIGGKLLTIEVMLAANETCPFVLFIHSKSEAWMRTESLAVAATTANAQRSLRLLGSAGVGMVGAAGLSHLGHCIANGHCPDAAHVATAKQLERNINERSVNALVSRLGLPELTAADWDRLFERGFVAGSMFWVRKEILDRFRHVGLLRLYGELAKGYTTGNDGCLEHAMERVFGLMVTKTPGHDSASALGPSPPTDEIKATAACAQCPEELQPPKAAGTLWGRPAGEGEPLSIEQLIGYGCRYPDLAPFGSNVAALREHWQNYGKAEGRRMPSRSSLRAECHNKQCQCAPVPCPVLCEGVLL</sequence>
<dbReference type="KEGG" id="ehx:EMIHUDRAFT_197382"/>
<reference evidence="2" key="1">
    <citation type="journal article" date="2013" name="Nature">
        <title>Pan genome of the phytoplankton Emiliania underpins its global distribution.</title>
        <authorList>
            <person name="Read B.A."/>
            <person name="Kegel J."/>
            <person name="Klute M.J."/>
            <person name="Kuo A."/>
            <person name="Lefebvre S.C."/>
            <person name="Maumus F."/>
            <person name="Mayer C."/>
            <person name="Miller J."/>
            <person name="Monier A."/>
            <person name="Salamov A."/>
            <person name="Young J."/>
            <person name="Aguilar M."/>
            <person name="Claverie J.M."/>
            <person name="Frickenhaus S."/>
            <person name="Gonzalez K."/>
            <person name="Herman E.K."/>
            <person name="Lin Y.C."/>
            <person name="Napier J."/>
            <person name="Ogata H."/>
            <person name="Sarno A.F."/>
            <person name="Shmutz J."/>
            <person name="Schroeder D."/>
            <person name="de Vargas C."/>
            <person name="Verret F."/>
            <person name="von Dassow P."/>
            <person name="Valentin K."/>
            <person name="Van de Peer Y."/>
            <person name="Wheeler G."/>
            <person name="Dacks J.B."/>
            <person name="Delwiche C.F."/>
            <person name="Dyhrman S.T."/>
            <person name="Glockner G."/>
            <person name="John U."/>
            <person name="Richards T."/>
            <person name="Worden A.Z."/>
            <person name="Zhang X."/>
            <person name="Grigoriev I.V."/>
            <person name="Allen A.E."/>
            <person name="Bidle K."/>
            <person name="Borodovsky M."/>
            <person name="Bowler C."/>
            <person name="Brownlee C."/>
            <person name="Cock J.M."/>
            <person name="Elias M."/>
            <person name="Gladyshev V.N."/>
            <person name="Groth M."/>
            <person name="Guda C."/>
            <person name="Hadaegh A."/>
            <person name="Iglesias-Rodriguez M.D."/>
            <person name="Jenkins J."/>
            <person name="Jones B.M."/>
            <person name="Lawson T."/>
            <person name="Leese F."/>
            <person name="Lindquist E."/>
            <person name="Lobanov A."/>
            <person name="Lomsadze A."/>
            <person name="Malik S.B."/>
            <person name="Marsh M.E."/>
            <person name="Mackinder L."/>
            <person name="Mock T."/>
            <person name="Mueller-Roeber B."/>
            <person name="Pagarete A."/>
            <person name="Parker M."/>
            <person name="Probert I."/>
            <person name="Quesneville H."/>
            <person name="Raines C."/>
            <person name="Rensing S.A."/>
            <person name="Riano-Pachon D.M."/>
            <person name="Richier S."/>
            <person name="Rokitta S."/>
            <person name="Shiraiwa Y."/>
            <person name="Soanes D.M."/>
            <person name="van der Giezen M."/>
            <person name="Wahlund T.M."/>
            <person name="Williams B."/>
            <person name="Wilson W."/>
            <person name="Wolfe G."/>
            <person name="Wurch L.L."/>
        </authorList>
    </citation>
    <scope>NUCLEOTIDE SEQUENCE</scope>
</reference>
<dbReference type="AlphaFoldDB" id="A0A0D3IU73"/>
<accession>A0A0D3IU73</accession>
<evidence type="ECO:0000313" key="1">
    <source>
        <dbReference type="EnsemblProtists" id="EOD14808"/>
    </source>
</evidence>
<dbReference type="GeneID" id="17261092"/>
<dbReference type="HOGENOM" id="CLU_559519_0_0_1"/>
<dbReference type="RefSeq" id="XP_005767237.1">
    <property type="nucleotide sequence ID" value="XM_005767180.1"/>
</dbReference>
<evidence type="ECO:0000313" key="2">
    <source>
        <dbReference type="Proteomes" id="UP000013827"/>
    </source>
</evidence>
<dbReference type="Proteomes" id="UP000013827">
    <property type="component" value="Unassembled WGS sequence"/>
</dbReference>
<reference evidence="1" key="2">
    <citation type="submission" date="2024-10" db="UniProtKB">
        <authorList>
            <consortium name="EnsemblProtists"/>
        </authorList>
    </citation>
    <scope>IDENTIFICATION</scope>
</reference>
<dbReference type="PaxDb" id="2903-EOD14808"/>
<keyword evidence="2" id="KW-1185">Reference proteome</keyword>
<protein>
    <submittedName>
        <fullName evidence="1">Uncharacterized protein</fullName>
    </submittedName>
</protein>